<dbReference type="OMA" id="ECDIERT"/>
<dbReference type="AlphaFoldDB" id="A0A7I4YCH6"/>
<proteinExistence type="predicted"/>
<keyword evidence="2" id="KW-1185">Reference proteome</keyword>
<protein>
    <submittedName>
        <fullName evidence="3">C2H2-type domain-containing protein</fullName>
    </submittedName>
</protein>
<dbReference type="OrthoDB" id="5846646at2759"/>
<evidence type="ECO:0000259" key="1">
    <source>
        <dbReference type="SMART" id="SM00355"/>
    </source>
</evidence>
<dbReference type="WBParaSite" id="HCON_00080710-00001">
    <property type="protein sequence ID" value="HCON_00080710-00001"/>
    <property type="gene ID" value="HCON_00080710"/>
</dbReference>
<evidence type="ECO:0000313" key="3">
    <source>
        <dbReference type="WBParaSite" id="HCON_00080710-00001"/>
    </source>
</evidence>
<sequence length="249" mass="27872">MECYNIFSPSTSRSVNLRKRRRSGGLSGNDEVFGVVNVVPSSMEVPIGLNVDQQAVIEDHRRDEPHAYVSEVARRYAEKLRKSKERSLQSDFENESTAVPLIKQRLRRLIGECDIERTTCCVPMCGRVFSSVQVLAWHMSYSHHDLGLQSTYGNLCFVCGVRMDSVKGKTIHLMGKHKDLSVSHNEQCMHQRLPVISPLAPAALRLMQFADERVGDRDLYVEAAYNGYSESSSNGHIAGDDGVELAINT</sequence>
<accession>A0A7I4YCH6</accession>
<feature type="domain" description="C2H2-type" evidence="1">
    <location>
        <begin position="118"/>
        <end position="143"/>
    </location>
</feature>
<dbReference type="SMART" id="SM00355">
    <property type="entry name" value="ZnF_C2H2"/>
    <property type="match status" value="2"/>
</dbReference>
<dbReference type="Proteomes" id="UP000025227">
    <property type="component" value="Unplaced"/>
</dbReference>
<organism evidence="2 3">
    <name type="scientific">Haemonchus contortus</name>
    <name type="common">Barber pole worm</name>
    <dbReference type="NCBI Taxonomy" id="6289"/>
    <lineage>
        <taxon>Eukaryota</taxon>
        <taxon>Metazoa</taxon>
        <taxon>Ecdysozoa</taxon>
        <taxon>Nematoda</taxon>
        <taxon>Chromadorea</taxon>
        <taxon>Rhabditida</taxon>
        <taxon>Rhabditina</taxon>
        <taxon>Rhabditomorpha</taxon>
        <taxon>Strongyloidea</taxon>
        <taxon>Trichostrongylidae</taxon>
        <taxon>Haemonchus</taxon>
    </lineage>
</organism>
<reference evidence="3" key="1">
    <citation type="submission" date="2020-12" db="UniProtKB">
        <authorList>
            <consortium name="WormBaseParasite"/>
        </authorList>
    </citation>
    <scope>IDENTIFICATION</scope>
    <source>
        <strain evidence="3">MHco3</strain>
    </source>
</reference>
<name>A0A7I4YCH6_HAECO</name>
<dbReference type="InterPro" id="IPR013087">
    <property type="entry name" value="Znf_C2H2_type"/>
</dbReference>
<feature type="domain" description="C2H2-type" evidence="1">
    <location>
        <begin position="154"/>
        <end position="177"/>
    </location>
</feature>
<evidence type="ECO:0000313" key="2">
    <source>
        <dbReference type="Proteomes" id="UP000025227"/>
    </source>
</evidence>